<gene>
    <name evidence="1" type="ORF">G2W53_038025</name>
</gene>
<accession>A0A834W6E7</accession>
<organism evidence="1 2">
    <name type="scientific">Senna tora</name>
    <dbReference type="NCBI Taxonomy" id="362788"/>
    <lineage>
        <taxon>Eukaryota</taxon>
        <taxon>Viridiplantae</taxon>
        <taxon>Streptophyta</taxon>
        <taxon>Embryophyta</taxon>
        <taxon>Tracheophyta</taxon>
        <taxon>Spermatophyta</taxon>
        <taxon>Magnoliopsida</taxon>
        <taxon>eudicotyledons</taxon>
        <taxon>Gunneridae</taxon>
        <taxon>Pentapetalae</taxon>
        <taxon>rosids</taxon>
        <taxon>fabids</taxon>
        <taxon>Fabales</taxon>
        <taxon>Fabaceae</taxon>
        <taxon>Caesalpinioideae</taxon>
        <taxon>Cassia clade</taxon>
        <taxon>Senna</taxon>
    </lineage>
</organism>
<proteinExistence type="predicted"/>
<evidence type="ECO:0000313" key="1">
    <source>
        <dbReference type="EMBL" id="KAF7805864.1"/>
    </source>
</evidence>
<reference evidence="1" key="1">
    <citation type="submission" date="2020-09" db="EMBL/GenBank/DDBJ databases">
        <title>Genome-Enabled Discovery of Anthraquinone Biosynthesis in Senna tora.</title>
        <authorList>
            <person name="Kang S.-H."/>
            <person name="Pandey R.P."/>
            <person name="Lee C.-M."/>
            <person name="Sim J.-S."/>
            <person name="Jeong J.-T."/>
            <person name="Choi B.-S."/>
            <person name="Jung M."/>
            <person name="Ginzburg D."/>
            <person name="Zhao K."/>
            <person name="Won S.Y."/>
            <person name="Oh T.-J."/>
            <person name="Yu Y."/>
            <person name="Kim N.-H."/>
            <person name="Lee O.R."/>
            <person name="Lee T.-H."/>
            <person name="Bashyal P."/>
            <person name="Kim T.-S."/>
            <person name="Lee W.-H."/>
            <person name="Kawkins C."/>
            <person name="Kim C.-K."/>
            <person name="Kim J.S."/>
            <person name="Ahn B.O."/>
            <person name="Rhee S.Y."/>
            <person name="Sohng J.K."/>
        </authorList>
    </citation>
    <scope>NUCLEOTIDE SEQUENCE</scope>
    <source>
        <tissue evidence="1">Leaf</tissue>
    </source>
</reference>
<evidence type="ECO:0000313" key="2">
    <source>
        <dbReference type="Proteomes" id="UP000634136"/>
    </source>
</evidence>
<dbReference type="Proteomes" id="UP000634136">
    <property type="component" value="Unassembled WGS sequence"/>
</dbReference>
<name>A0A834W6E7_9FABA</name>
<dbReference type="EMBL" id="JAAIUW010000012">
    <property type="protein sequence ID" value="KAF7805864.1"/>
    <property type="molecule type" value="Genomic_DNA"/>
</dbReference>
<comment type="caution">
    <text evidence="1">The sequence shown here is derived from an EMBL/GenBank/DDBJ whole genome shotgun (WGS) entry which is preliminary data.</text>
</comment>
<keyword evidence="2" id="KW-1185">Reference proteome</keyword>
<protein>
    <submittedName>
        <fullName evidence="1">Uncharacterized protein</fullName>
    </submittedName>
</protein>
<dbReference type="AlphaFoldDB" id="A0A834W6E7"/>
<sequence length="58" mass="6569">MARKKVKEIREEMMYDGGEGIFTIHMREKERSKGEWPQTSDITLDLSGVADAPSLMPA</sequence>